<keyword evidence="3" id="KW-1185">Reference proteome</keyword>
<feature type="chain" id="PRO_5045110874" description="Copper amine oxidase-like N-terminal domain-containing protein" evidence="1">
    <location>
        <begin position="27"/>
        <end position="233"/>
    </location>
</feature>
<organism evidence="2 3">
    <name type="scientific">Paenibacillus spongiae</name>
    <dbReference type="NCBI Taxonomy" id="2909671"/>
    <lineage>
        <taxon>Bacteria</taxon>
        <taxon>Bacillati</taxon>
        <taxon>Bacillota</taxon>
        <taxon>Bacilli</taxon>
        <taxon>Bacillales</taxon>
        <taxon>Paenibacillaceae</taxon>
        <taxon>Paenibacillus</taxon>
    </lineage>
</organism>
<evidence type="ECO:0000313" key="2">
    <source>
        <dbReference type="EMBL" id="UVI29213.1"/>
    </source>
</evidence>
<name>A0ABY5S6U5_9BACL</name>
<feature type="signal peptide" evidence="1">
    <location>
        <begin position="1"/>
        <end position="26"/>
    </location>
</feature>
<dbReference type="Gene3D" id="3.30.200.270">
    <property type="match status" value="1"/>
</dbReference>
<keyword evidence="1" id="KW-0732">Signal</keyword>
<sequence>MKKKGAMLLVLMFMMLLGGTVASAHAGHSKPHGLTVLINGVQVQSAANHRWDGKAYVSAAQFAKLFDLEATVSKDRRSIAFNGQTITDIRWHQGEATAWVRELAKAVHAQSVAWDQEQEEVYVLALPKGSVQITPVVPAMGEHWSNPQAGDLPTGPIYGVYNGKLVFLEYMIAQEDFVNGTDHANLAGMKGVPSPSVVQLDIEFQATGHEGFEVPHYDIHAYFITEEEQQKIK</sequence>
<dbReference type="EMBL" id="CP091430">
    <property type="protein sequence ID" value="UVI29213.1"/>
    <property type="molecule type" value="Genomic_DNA"/>
</dbReference>
<evidence type="ECO:0000313" key="3">
    <source>
        <dbReference type="Proteomes" id="UP001057877"/>
    </source>
</evidence>
<protein>
    <recommendedName>
        <fullName evidence="4">Copper amine oxidase-like N-terminal domain-containing protein</fullName>
    </recommendedName>
</protein>
<evidence type="ECO:0008006" key="4">
    <source>
        <dbReference type="Google" id="ProtNLM"/>
    </source>
</evidence>
<gene>
    <name evidence="2" type="ORF">L1F29_27890</name>
</gene>
<accession>A0ABY5S6U5</accession>
<proteinExistence type="predicted"/>
<reference evidence="2" key="1">
    <citation type="submission" date="2022-01" db="EMBL/GenBank/DDBJ databases">
        <title>Paenibacillus spongiae sp. nov., isolated from marine sponge.</title>
        <authorList>
            <person name="Li Z."/>
            <person name="Zhang M."/>
        </authorList>
    </citation>
    <scope>NUCLEOTIDE SEQUENCE</scope>
    <source>
        <strain evidence="2">PHS-Z3</strain>
    </source>
</reference>
<dbReference type="Proteomes" id="UP001057877">
    <property type="component" value="Chromosome"/>
</dbReference>
<evidence type="ECO:0000256" key="1">
    <source>
        <dbReference type="SAM" id="SignalP"/>
    </source>
</evidence>
<dbReference type="RefSeq" id="WP_258385302.1">
    <property type="nucleotide sequence ID" value="NZ_CP091430.1"/>
</dbReference>